<feature type="domain" description="Histidine kinase" evidence="9">
    <location>
        <begin position="1"/>
        <end position="106"/>
    </location>
</feature>
<evidence type="ECO:0000256" key="4">
    <source>
        <dbReference type="ARBA" id="ARBA00022679"/>
    </source>
</evidence>
<dbReference type="InterPro" id="IPR036890">
    <property type="entry name" value="HATPase_C_sf"/>
</dbReference>
<dbReference type="Proteomes" id="UP000199158">
    <property type="component" value="Unassembled WGS sequence"/>
</dbReference>
<evidence type="ECO:0000256" key="6">
    <source>
        <dbReference type="ARBA" id="ARBA00022777"/>
    </source>
</evidence>
<dbReference type="Gene3D" id="3.30.565.10">
    <property type="entry name" value="Histidine kinase-like ATPase, C-terminal domain"/>
    <property type="match status" value="1"/>
</dbReference>
<dbReference type="PANTHER" id="PTHR43065:SF10">
    <property type="entry name" value="PEROXIDE STRESS-ACTIVATED HISTIDINE KINASE MAK3"/>
    <property type="match status" value="1"/>
</dbReference>
<evidence type="ECO:0000256" key="7">
    <source>
        <dbReference type="ARBA" id="ARBA00022840"/>
    </source>
</evidence>
<evidence type="ECO:0000313" key="10">
    <source>
        <dbReference type="EMBL" id="SEM94080.1"/>
    </source>
</evidence>
<comment type="catalytic activity">
    <reaction evidence="1">
        <text>ATP + protein L-histidine = ADP + protein N-phospho-L-histidine.</text>
        <dbReference type="EC" id="2.7.13.3"/>
    </reaction>
</comment>
<evidence type="ECO:0000256" key="5">
    <source>
        <dbReference type="ARBA" id="ARBA00022741"/>
    </source>
</evidence>
<dbReference type="RefSeq" id="WP_092754742.1">
    <property type="nucleotide sequence ID" value="NZ_FOCG01000002.1"/>
</dbReference>
<dbReference type="EMBL" id="FOCG01000002">
    <property type="protein sequence ID" value="SEM94080.1"/>
    <property type="molecule type" value="Genomic_DNA"/>
</dbReference>
<dbReference type="SUPFAM" id="SSF55874">
    <property type="entry name" value="ATPase domain of HSP90 chaperone/DNA topoisomerase II/histidine kinase"/>
    <property type="match status" value="1"/>
</dbReference>
<keyword evidence="11" id="KW-1185">Reference proteome</keyword>
<protein>
    <recommendedName>
        <fullName evidence="2">histidine kinase</fullName>
        <ecNumber evidence="2">2.7.13.3</ecNumber>
    </recommendedName>
</protein>
<dbReference type="InterPro" id="IPR004358">
    <property type="entry name" value="Sig_transdc_His_kin-like_C"/>
</dbReference>
<evidence type="ECO:0000313" key="11">
    <source>
        <dbReference type="Proteomes" id="UP000199158"/>
    </source>
</evidence>
<reference evidence="10 11" key="1">
    <citation type="submission" date="2016-10" db="EMBL/GenBank/DDBJ databases">
        <authorList>
            <person name="de Groot N.N."/>
        </authorList>
    </citation>
    <scope>NUCLEOTIDE SEQUENCE [LARGE SCALE GENOMIC DNA]</scope>
    <source>
        <strain evidence="10 11">CGMCC 1.5070</strain>
    </source>
</reference>
<keyword evidence="6 10" id="KW-0418">Kinase</keyword>
<dbReference type="InterPro" id="IPR003594">
    <property type="entry name" value="HATPase_dom"/>
</dbReference>
<gene>
    <name evidence="10" type="ORF">SAMN05216180_2108</name>
</gene>
<dbReference type="Pfam" id="PF02518">
    <property type="entry name" value="HATPase_c"/>
    <property type="match status" value="1"/>
</dbReference>
<dbReference type="AlphaFoldDB" id="A0A1H8CGF7"/>
<dbReference type="PANTHER" id="PTHR43065">
    <property type="entry name" value="SENSOR HISTIDINE KINASE"/>
    <property type="match status" value="1"/>
</dbReference>
<evidence type="ECO:0000256" key="2">
    <source>
        <dbReference type="ARBA" id="ARBA00012438"/>
    </source>
</evidence>
<keyword evidence="5" id="KW-0547">Nucleotide-binding</keyword>
<dbReference type="OrthoDB" id="9797586at2"/>
<keyword evidence="4" id="KW-0808">Transferase</keyword>
<evidence type="ECO:0000259" key="9">
    <source>
        <dbReference type="PROSITE" id="PS50109"/>
    </source>
</evidence>
<evidence type="ECO:0000256" key="3">
    <source>
        <dbReference type="ARBA" id="ARBA00022553"/>
    </source>
</evidence>
<dbReference type="STRING" id="474960.SAMN05216180_2108"/>
<evidence type="ECO:0000256" key="1">
    <source>
        <dbReference type="ARBA" id="ARBA00000085"/>
    </source>
</evidence>
<dbReference type="PRINTS" id="PR00344">
    <property type="entry name" value="BCTRLSENSOR"/>
</dbReference>
<organism evidence="10 11">
    <name type="scientific">Hydrogenoanaerobacterium saccharovorans</name>
    <dbReference type="NCBI Taxonomy" id="474960"/>
    <lineage>
        <taxon>Bacteria</taxon>
        <taxon>Bacillati</taxon>
        <taxon>Bacillota</taxon>
        <taxon>Clostridia</taxon>
        <taxon>Eubacteriales</taxon>
        <taxon>Oscillospiraceae</taxon>
        <taxon>Hydrogenoanaerobacterium</taxon>
    </lineage>
</organism>
<dbReference type="EC" id="2.7.13.3" evidence="2"/>
<sequence>MQELSLNILDIAQNSVKAGASEIHINVSEDKLRDKMTITIDDNGCGMTQEVVQRVIDPFYTTRTTRKVGLGVPFFKMAAEMTGGWFNIQSQVGEGTTVTGEFILSHIDRMPLGDMAETMCCLISCNPDINFVYTRKVDGEVFTVSTRDFTNVLGDVPLNVPQVMEFIKSYIRENTENLNGGTDTI</sequence>
<dbReference type="SMART" id="SM00387">
    <property type="entry name" value="HATPase_c"/>
    <property type="match status" value="1"/>
</dbReference>
<keyword evidence="8" id="KW-0902">Two-component regulatory system</keyword>
<dbReference type="InterPro" id="IPR005467">
    <property type="entry name" value="His_kinase_dom"/>
</dbReference>
<dbReference type="GO" id="GO:0000160">
    <property type="term" value="P:phosphorelay signal transduction system"/>
    <property type="evidence" value="ECO:0007669"/>
    <property type="project" value="UniProtKB-KW"/>
</dbReference>
<accession>A0A1H8CGF7</accession>
<keyword evidence="7" id="KW-0067">ATP-binding</keyword>
<proteinExistence type="predicted"/>
<dbReference type="GO" id="GO:0004673">
    <property type="term" value="F:protein histidine kinase activity"/>
    <property type="evidence" value="ECO:0007669"/>
    <property type="project" value="UniProtKB-EC"/>
</dbReference>
<dbReference type="CDD" id="cd00075">
    <property type="entry name" value="HATPase"/>
    <property type="match status" value="1"/>
</dbReference>
<name>A0A1H8CGF7_9FIRM</name>
<keyword evidence="3" id="KW-0597">Phosphoprotein</keyword>
<evidence type="ECO:0000256" key="8">
    <source>
        <dbReference type="ARBA" id="ARBA00023012"/>
    </source>
</evidence>
<dbReference type="GO" id="GO:0005524">
    <property type="term" value="F:ATP binding"/>
    <property type="evidence" value="ECO:0007669"/>
    <property type="project" value="UniProtKB-KW"/>
</dbReference>
<dbReference type="PROSITE" id="PS50109">
    <property type="entry name" value="HIS_KIN"/>
    <property type="match status" value="1"/>
</dbReference>